<keyword evidence="2" id="KW-0472">Membrane</keyword>
<evidence type="ECO:0000259" key="5">
    <source>
        <dbReference type="Pfam" id="PF25183"/>
    </source>
</evidence>
<keyword evidence="6" id="KW-0121">Carboxypeptidase</keyword>
<dbReference type="AlphaFoldDB" id="A0A1I6M685"/>
<keyword evidence="7" id="KW-1185">Reference proteome</keyword>
<keyword evidence="4" id="KW-0732">Signal</keyword>
<dbReference type="EMBL" id="FOZL01000001">
    <property type="protein sequence ID" value="SFS11133.1"/>
    <property type="molecule type" value="Genomic_DNA"/>
</dbReference>
<proteinExistence type="predicted"/>
<dbReference type="GO" id="GO:0004180">
    <property type="term" value="F:carboxypeptidase activity"/>
    <property type="evidence" value="ECO:0007669"/>
    <property type="project" value="UniProtKB-KW"/>
</dbReference>
<name>A0A1I6M685_9BACT</name>
<feature type="domain" description="TonB-dependent transporter Oar-like beta-barrel" evidence="5">
    <location>
        <begin position="249"/>
        <end position="1228"/>
    </location>
</feature>
<organism evidence="6 7">
    <name type="scientific">Granulicella pectinivorans</name>
    <dbReference type="NCBI Taxonomy" id="474950"/>
    <lineage>
        <taxon>Bacteria</taxon>
        <taxon>Pseudomonadati</taxon>
        <taxon>Acidobacteriota</taxon>
        <taxon>Terriglobia</taxon>
        <taxon>Terriglobales</taxon>
        <taxon>Acidobacteriaceae</taxon>
        <taxon>Granulicella</taxon>
    </lineage>
</organism>
<keyword evidence="3" id="KW-0998">Cell outer membrane</keyword>
<feature type="chain" id="PRO_5011682422" evidence="4">
    <location>
        <begin position="29"/>
        <end position="1235"/>
    </location>
</feature>
<evidence type="ECO:0000313" key="6">
    <source>
        <dbReference type="EMBL" id="SFS11133.1"/>
    </source>
</evidence>
<dbReference type="GO" id="GO:0009279">
    <property type="term" value="C:cell outer membrane"/>
    <property type="evidence" value="ECO:0007669"/>
    <property type="project" value="UniProtKB-SubCell"/>
</dbReference>
<evidence type="ECO:0000256" key="2">
    <source>
        <dbReference type="ARBA" id="ARBA00023136"/>
    </source>
</evidence>
<sequence length="1235" mass="132935">MPIHKLDFCRSIAFALLIALGVCSPLVAQSNTTSMSGTVVDPQGGLVPGVSITLTSTTTGAKQATITKSQGEYVFPQLTPDLYEVRVNGENFSEQIQTVKLLIGTPVKLNFTLRLGTSQVVNVETSLAVINSTDGTLGKAFDSAQVQNLPYLANNVTYLLSLQPGVLGLDSGAQTGGLNQDTRTGIVNGARQDQTNITLDGIDNNDVTNGYAFNGALRSTRDSVEEFRVTTTNAGAEAGRSSGGQVSLITRGGTNIFHGSAYEFYRGGIGLQNNWYNKQRQLASNLPNVPAKVLQHTYGASFGAPLLKDKLFFFGAYEGFKQASGTTVSQTVPSVFGGGGLYTGNVTYGACAAGVKSCSAISSYKTLTPSDIKQMDSQGIGTNQAALAYFNTFPLSNTPGATTTADTYNTGVYSFVSPLPIHQITNIVKLDYKISDKQSLFVRGNLQSDNQATALQFPGLPPASNIFSNNKGLAAGHIWNVRSNLVNNARYGVVRQGTATRGTGSQPYVSFSGISTITATTTSSVYFITTHNFADDLTWTKGHHNFQFGANERLIYNSRYFDSPLLSNATISATILANAGIAGTGGSFDAGAFNCANCAAVATGFKTFYNAAIINNAGIIENASSGTEYLVQNGSLVPTSSVPTHVYKNWEQDYYFQDQWNATPRLTITAGVRYSYLGVPYEKNGQQIAPTVNLNDFLKNRVSAAAAGTSYNTPISFRSSGSANNQPDFWTPQKTNFAPRISFAYSTPNNKTSVHGGFALVFDHMGTGIINQYESSSSSLLSLSKTNSFPYSYIDTNPRFTGYHNVPIGTVANTSIALPATPASVPFSFLRSINQQQKTPYAETFNLTVQQEMTRGMIFTLSYVGRLGHHVLANLDVAQPLNLVDTVSGQTYYQAVQAYDKMIDSGTTADNVPDSGYFHNMFPKAAYKGYKGAQAYYAYLANGDRGNETDPLFNWDTSTAASSAGQSFRFFYPQTSSIYAQSTVANSNYHALQVSLRHVLKSGFQYDVNYTWGKAMDQGSSPERSNLNNLHNTVDQHGEYAVADFDVRHNITANYNLALPFGKGKAFLNNSGWLDRIIGGWQLNGVAHYSSAFPFSAIATGNYGTNFASASYKVKTGPVASGGHTYNPTTKVQSALAGGTAANAVANMRFAYGGEVGRRNDFRADGYISLDNGMSKSFRTWHEQAFKISAEVFNVTGSPRFNTPSTNGTSTTAFGNYTAMLNQPRQMQFSGKYTF</sequence>
<dbReference type="InterPro" id="IPR036942">
    <property type="entry name" value="Beta-barrel_TonB_sf"/>
</dbReference>
<dbReference type="GO" id="GO:0030246">
    <property type="term" value="F:carbohydrate binding"/>
    <property type="evidence" value="ECO:0007669"/>
    <property type="project" value="InterPro"/>
</dbReference>
<dbReference type="InterPro" id="IPR057601">
    <property type="entry name" value="Oar-like_b-barrel"/>
</dbReference>
<keyword evidence="6" id="KW-0378">Hydrolase</keyword>
<dbReference type="OrthoDB" id="97893at2"/>
<evidence type="ECO:0000256" key="1">
    <source>
        <dbReference type="ARBA" id="ARBA00004442"/>
    </source>
</evidence>
<feature type="signal peptide" evidence="4">
    <location>
        <begin position="1"/>
        <end position="28"/>
    </location>
</feature>
<gene>
    <name evidence="6" type="ORF">SAMN05421771_1913</name>
</gene>
<dbReference type="Pfam" id="PF25183">
    <property type="entry name" value="OMP_b-brl_4"/>
    <property type="match status" value="1"/>
</dbReference>
<dbReference type="Gene3D" id="2.40.170.20">
    <property type="entry name" value="TonB-dependent receptor, beta-barrel domain"/>
    <property type="match status" value="1"/>
</dbReference>
<dbReference type="SUPFAM" id="SSF49452">
    <property type="entry name" value="Starch-binding domain-like"/>
    <property type="match status" value="1"/>
</dbReference>
<evidence type="ECO:0000256" key="4">
    <source>
        <dbReference type="SAM" id="SignalP"/>
    </source>
</evidence>
<reference evidence="6 7" key="1">
    <citation type="submission" date="2016-10" db="EMBL/GenBank/DDBJ databases">
        <authorList>
            <person name="de Groot N.N."/>
        </authorList>
    </citation>
    <scope>NUCLEOTIDE SEQUENCE [LARGE SCALE GENOMIC DNA]</scope>
    <source>
        <strain evidence="6 7">DSM 21001</strain>
    </source>
</reference>
<evidence type="ECO:0000256" key="3">
    <source>
        <dbReference type="ARBA" id="ARBA00023237"/>
    </source>
</evidence>
<comment type="subcellular location">
    <subcellularLocation>
        <location evidence="1">Cell outer membrane</location>
    </subcellularLocation>
</comment>
<evidence type="ECO:0000313" key="7">
    <source>
        <dbReference type="Proteomes" id="UP000199024"/>
    </source>
</evidence>
<dbReference type="Proteomes" id="UP000199024">
    <property type="component" value="Unassembled WGS sequence"/>
</dbReference>
<dbReference type="STRING" id="474950.SAMN05421771_1913"/>
<accession>A0A1I6M685</accession>
<dbReference type="InterPro" id="IPR013784">
    <property type="entry name" value="Carb-bd-like_fold"/>
</dbReference>
<protein>
    <submittedName>
        <fullName evidence="6">Carboxypeptidase regulatory-like domain-containing protein</fullName>
    </submittedName>
</protein>
<dbReference type="Pfam" id="PF13620">
    <property type="entry name" value="CarboxypepD_reg"/>
    <property type="match status" value="1"/>
</dbReference>
<dbReference type="Gene3D" id="2.60.40.1120">
    <property type="entry name" value="Carboxypeptidase-like, regulatory domain"/>
    <property type="match status" value="1"/>
</dbReference>
<keyword evidence="6" id="KW-0645">Protease</keyword>
<dbReference type="SUPFAM" id="SSF56935">
    <property type="entry name" value="Porins"/>
    <property type="match status" value="1"/>
</dbReference>